<evidence type="ECO:0000256" key="3">
    <source>
        <dbReference type="SAM" id="MobiDB-lite"/>
    </source>
</evidence>
<evidence type="ECO:0000313" key="4">
    <source>
        <dbReference type="EMBL" id="KAI9562844.1"/>
    </source>
</evidence>
<comment type="caution">
    <text evidence="4">The sequence shown here is derived from an EMBL/GenBank/DDBJ whole genome shotgun (WGS) entry which is preliminary data.</text>
</comment>
<reference evidence="4 5" key="1">
    <citation type="submission" date="2022-05" db="EMBL/GenBank/DDBJ databases">
        <title>A multi-omics perspective on studying reproductive biology in Daphnia sinensis.</title>
        <authorList>
            <person name="Jia J."/>
        </authorList>
    </citation>
    <scope>NUCLEOTIDE SEQUENCE [LARGE SCALE GENOMIC DNA]</scope>
    <source>
        <strain evidence="4 5">WSL</strain>
    </source>
</reference>
<protein>
    <recommendedName>
        <fullName evidence="2">Copper homeostasis protein cutC homolog</fullName>
    </recommendedName>
</protein>
<evidence type="ECO:0000313" key="5">
    <source>
        <dbReference type="Proteomes" id="UP000820818"/>
    </source>
</evidence>
<sequence>MSTSSCILEVCVDSLESARNAEHGGANRLELCSSLSLGGLTPTVGLVKSVKKCVKLPVYVMIRPSDGDFVYDEDELLVMEQDILSLKEVEVDGFVFGVLRPDCTVDREACLRLISSANPLPCTFHRAFDVTTDAFVAMEEIIQLGFRRILTSGQQQTAEAGLDLIVRLRERASERIVIMAGSGVTERNASSIVMASRVTEIHGSASRQRESRPNSIRMGSGPEVGRKRVTSPDLVKLIVQSISGHAPVGRQTE</sequence>
<dbReference type="FunFam" id="3.20.20.380:FF:000001">
    <property type="entry name" value="Copper homeostasis protein CutC"/>
    <property type="match status" value="1"/>
</dbReference>
<dbReference type="Proteomes" id="UP000820818">
    <property type="component" value="Linkage Group LG2"/>
</dbReference>
<proteinExistence type="inferred from homology"/>
<dbReference type="InterPro" id="IPR036822">
    <property type="entry name" value="CutC-like_dom_sf"/>
</dbReference>
<keyword evidence="5" id="KW-1185">Reference proteome</keyword>
<dbReference type="AlphaFoldDB" id="A0AAD5Q076"/>
<dbReference type="EMBL" id="WJBH02000002">
    <property type="protein sequence ID" value="KAI9562844.1"/>
    <property type="molecule type" value="Genomic_DNA"/>
</dbReference>
<dbReference type="InterPro" id="IPR005627">
    <property type="entry name" value="CutC-like"/>
</dbReference>
<dbReference type="Gene3D" id="3.20.20.380">
    <property type="entry name" value="Copper homeostasis (CutC) domain"/>
    <property type="match status" value="1"/>
</dbReference>
<evidence type="ECO:0000256" key="2">
    <source>
        <dbReference type="ARBA" id="ARBA00019014"/>
    </source>
</evidence>
<dbReference type="GO" id="GO:0005507">
    <property type="term" value="F:copper ion binding"/>
    <property type="evidence" value="ECO:0007669"/>
    <property type="project" value="TreeGrafter"/>
</dbReference>
<gene>
    <name evidence="4" type="ORF">GHT06_010299</name>
</gene>
<dbReference type="HAMAP" id="MF_00795">
    <property type="entry name" value="CutC"/>
    <property type="match status" value="1"/>
</dbReference>
<dbReference type="Pfam" id="PF03932">
    <property type="entry name" value="CutC"/>
    <property type="match status" value="1"/>
</dbReference>
<accession>A0AAD5Q076</accession>
<comment type="similarity">
    <text evidence="1">Belongs to the CutC family.</text>
</comment>
<evidence type="ECO:0000256" key="1">
    <source>
        <dbReference type="ARBA" id="ARBA00007768"/>
    </source>
</evidence>
<dbReference type="PANTHER" id="PTHR12598">
    <property type="entry name" value="COPPER HOMEOSTASIS PROTEIN CUTC"/>
    <property type="match status" value="1"/>
</dbReference>
<feature type="region of interest" description="Disordered" evidence="3">
    <location>
        <begin position="202"/>
        <end position="228"/>
    </location>
</feature>
<dbReference type="SUPFAM" id="SSF110395">
    <property type="entry name" value="CutC-like"/>
    <property type="match status" value="1"/>
</dbReference>
<name>A0AAD5Q076_9CRUS</name>
<organism evidence="4 5">
    <name type="scientific">Daphnia sinensis</name>
    <dbReference type="NCBI Taxonomy" id="1820382"/>
    <lineage>
        <taxon>Eukaryota</taxon>
        <taxon>Metazoa</taxon>
        <taxon>Ecdysozoa</taxon>
        <taxon>Arthropoda</taxon>
        <taxon>Crustacea</taxon>
        <taxon>Branchiopoda</taxon>
        <taxon>Diplostraca</taxon>
        <taxon>Cladocera</taxon>
        <taxon>Anomopoda</taxon>
        <taxon>Daphniidae</taxon>
        <taxon>Daphnia</taxon>
        <taxon>Daphnia similis group</taxon>
    </lineage>
</organism>
<dbReference type="PANTHER" id="PTHR12598:SF0">
    <property type="entry name" value="COPPER HOMEOSTASIS PROTEIN CUTC HOMOLOG"/>
    <property type="match status" value="1"/>
</dbReference>